<organism evidence="1 2">
    <name type="scientific">Elasticomyces elasticus</name>
    <dbReference type="NCBI Taxonomy" id="574655"/>
    <lineage>
        <taxon>Eukaryota</taxon>
        <taxon>Fungi</taxon>
        <taxon>Dikarya</taxon>
        <taxon>Ascomycota</taxon>
        <taxon>Pezizomycotina</taxon>
        <taxon>Dothideomycetes</taxon>
        <taxon>Dothideomycetidae</taxon>
        <taxon>Mycosphaerellales</taxon>
        <taxon>Teratosphaeriaceae</taxon>
        <taxon>Elasticomyces</taxon>
    </lineage>
</organism>
<dbReference type="EMBL" id="JAVRQU010000013">
    <property type="protein sequence ID" value="KAK5696179.1"/>
    <property type="molecule type" value="Genomic_DNA"/>
</dbReference>
<reference evidence="1" key="1">
    <citation type="submission" date="2023-08" db="EMBL/GenBank/DDBJ databases">
        <title>Black Yeasts Isolated from many extreme environments.</title>
        <authorList>
            <person name="Coleine C."/>
            <person name="Stajich J.E."/>
            <person name="Selbmann L."/>
        </authorList>
    </citation>
    <scope>NUCLEOTIDE SEQUENCE</scope>
    <source>
        <strain evidence="1">CCFEE 5810</strain>
    </source>
</reference>
<gene>
    <name evidence="1" type="ORF">LTR97_008599</name>
</gene>
<name>A0AAN7W7E8_9PEZI</name>
<dbReference type="AlphaFoldDB" id="A0AAN7W7E8"/>
<dbReference type="InterPro" id="IPR002110">
    <property type="entry name" value="Ankyrin_rpt"/>
</dbReference>
<dbReference type="SMART" id="SM00248">
    <property type="entry name" value="ANK"/>
    <property type="match status" value="2"/>
</dbReference>
<dbReference type="Proteomes" id="UP001310594">
    <property type="component" value="Unassembled WGS sequence"/>
</dbReference>
<proteinExistence type="predicted"/>
<dbReference type="PANTHER" id="PTHR24148:SF64">
    <property type="entry name" value="HETEROKARYON INCOMPATIBILITY DOMAIN-CONTAINING PROTEIN"/>
    <property type="match status" value="1"/>
</dbReference>
<dbReference type="Pfam" id="PF12796">
    <property type="entry name" value="Ank_2"/>
    <property type="match status" value="1"/>
</dbReference>
<protein>
    <recommendedName>
        <fullName evidence="3">Heterokaryon incompatibility domain-containing protein</fullName>
    </recommendedName>
</protein>
<dbReference type="InterPro" id="IPR036770">
    <property type="entry name" value="Ankyrin_rpt-contain_sf"/>
</dbReference>
<evidence type="ECO:0000313" key="2">
    <source>
        <dbReference type="Proteomes" id="UP001310594"/>
    </source>
</evidence>
<dbReference type="PANTHER" id="PTHR24148">
    <property type="entry name" value="ANKYRIN REPEAT DOMAIN-CONTAINING PROTEIN 39 HOMOLOG-RELATED"/>
    <property type="match status" value="1"/>
</dbReference>
<sequence>MRVLDEPVGYWRDSPKFYDMWTPEHSTAIQLLVERPYWSRLWVFQEIAFTRRKLLMCGDWCVAWESFADLVDVVERKSTSDSGVRLLRPDILAGAKRSWGVVPRETMESCHAVRSSLAMPVIKRASQTVHVIPLWNLMFALQHLSCSDPRDKVYALLVVAAQTLNPLEPDYTMSVLDVAHAVLRHEHRIKPPGGLNEVERQCKELEGLLGLQDSAMLKILNPIGEFGQKVSIPVFEEMQEAIATSNIYFRTGVNVWWAASHGHSAVEDLLARYTDHHISQSYLDAWLWYAVEQGQHQTLPSLLALAAVRNDHRLLTKIRHTRSARHTSLLDIALRRGHVIIARMLLETGHFDVNASLPGVFRNFRNINPLHLAVQQRDVAMVKMLLSIQDIDVDRRRNRKTPFEKAVTLANVNSGPHDQITSIIGKLLASGKIQVSRKLVHICTDLGFSEQMRLGPKNSPM</sequence>
<evidence type="ECO:0008006" key="3">
    <source>
        <dbReference type="Google" id="ProtNLM"/>
    </source>
</evidence>
<dbReference type="Gene3D" id="1.25.40.20">
    <property type="entry name" value="Ankyrin repeat-containing domain"/>
    <property type="match status" value="1"/>
</dbReference>
<accession>A0AAN7W7E8</accession>
<dbReference type="SUPFAM" id="SSF48403">
    <property type="entry name" value="Ankyrin repeat"/>
    <property type="match status" value="1"/>
</dbReference>
<evidence type="ECO:0000313" key="1">
    <source>
        <dbReference type="EMBL" id="KAK5696179.1"/>
    </source>
</evidence>
<dbReference type="InterPro" id="IPR052895">
    <property type="entry name" value="HetReg/Transcr_Mod"/>
</dbReference>
<comment type="caution">
    <text evidence="1">The sequence shown here is derived from an EMBL/GenBank/DDBJ whole genome shotgun (WGS) entry which is preliminary data.</text>
</comment>